<dbReference type="GO" id="GO:0005886">
    <property type="term" value="C:plasma membrane"/>
    <property type="evidence" value="ECO:0007669"/>
    <property type="project" value="TreeGrafter"/>
</dbReference>
<gene>
    <name evidence="2" type="ORF">ENN47_08245</name>
</gene>
<dbReference type="AlphaFoldDB" id="A0A7C1CU76"/>
<reference evidence="2" key="1">
    <citation type="journal article" date="2020" name="mSystems">
        <title>Genome- and Community-Level Interaction Insights into Carbon Utilization and Element Cycling Functions of Hydrothermarchaeota in Hydrothermal Sediment.</title>
        <authorList>
            <person name="Zhou Z."/>
            <person name="Liu Y."/>
            <person name="Xu W."/>
            <person name="Pan J."/>
            <person name="Luo Z.H."/>
            <person name="Li M."/>
        </authorList>
    </citation>
    <scope>NUCLEOTIDE SEQUENCE [LARGE SCALE GENOMIC DNA]</scope>
    <source>
        <strain evidence="2">SpSt-1179</strain>
    </source>
</reference>
<accession>A0A7C1CU76</accession>
<feature type="transmembrane region" description="Helical" evidence="1">
    <location>
        <begin position="100"/>
        <end position="117"/>
    </location>
</feature>
<dbReference type="InterPro" id="IPR007401">
    <property type="entry name" value="DUF454"/>
</dbReference>
<dbReference type="EMBL" id="DSBT01000240">
    <property type="protein sequence ID" value="HDP78157.1"/>
    <property type="molecule type" value="Genomic_DNA"/>
</dbReference>
<comment type="caution">
    <text evidence="2">The sequence shown here is derived from an EMBL/GenBank/DDBJ whole genome shotgun (WGS) entry which is preliminary data.</text>
</comment>
<evidence type="ECO:0000256" key="1">
    <source>
        <dbReference type="SAM" id="Phobius"/>
    </source>
</evidence>
<sequence length="154" mass="17095">MRLKQVLLVIAGSGSLFLGITGIVLPLLPTTPFLLLAAFCYLRSSETLYRWLIGHKLFGAYIYSYLHFRAVRRRARNLALALLWSTLTLTMILISNAAVTAILVGVGTAVSIHLLKLKTLTSEMLEEVRKGLKNSDRINKDTTSNSCNTQSRSQ</sequence>
<dbReference type="Pfam" id="PF04304">
    <property type="entry name" value="DUF454"/>
    <property type="match status" value="1"/>
</dbReference>
<keyword evidence="1" id="KW-0812">Transmembrane</keyword>
<organism evidence="2">
    <name type="scientific">Mesotoga infera</name>
    <dbReference type="NCBI Taxonomy" id="1236046"/>
    <lineage>
        <taxon>Bacteria</taxon>
        <taxon>Thermotogati</taxon>
        <taxon>Thermotogota</taxon>
        <taxon>Thermotogae</taxon>
        <taxon>Kosmotogales</taxon>
        <taxon>Kosmotogaceae</taxon>
        <taxon>Mesotoga</taxon>
    </lineage>
</organism>
<dbReference type="Proteomes" id="UP000886198">
    <property type="component" value="Unassembled WGS sequence"/>
</dbReference>
<feature type="transmembrane region" description="Helical" evidence="1">
    <location>
        <begin position="48"/>
        <end position="66"/>
    </location>
</feature>
<dbReference type="PANTHER" id="PTHR35813">
    <property type="entry name" value="INNER MEMBRANE PROTEIN YBAN"/>
    <property type="match status" value="1"/>
</dbReference>
<proteinExistence type="predicted"/>
<name>A0A7C1CU76_9BACT</name>
<keyword evidence="1" id="KW-1133">Transmembrane helix</keyword>
<keyword evidence="1" id="KW-0472">Membrane</keyword>
<dbReference type="PANTHER" id="PTHR35813:SF1">
    <property type="entry name" value="INNER MEMBRANE PROTEIN YBAN"/>
    <property type="match status" value="1"/>
</dbReference>
<feature type="transmembrane region" description="Helical" evidence="1">
    <location>
        <begin position="7"/>
        <end position="28"/>
    </location>
</feature>
<protein>
    <submittedName>
        <fullName evidence="2">DUF454 domain-containing protein</fullName>
    </submittedName>
</protein>
<evidence type="ECO:0000313" key="2">
    <source>
        <dbReference type="EMBL" id="HDP78157.1"/>
    </source>
</evidence>